<dbReference type="Proteomes" id="UP000314294">
    <property type="component" value="Unassembled WGS sequence"/>
</dbReference>
<evidence type="ECO:0000313" key="2">
    <source>
        <dbReference type="Proteomes" id="UP000314294"/>
    </source>
</evidence>
<accession>A0A4Z2GZ34</accession>
<organism evidence="1 2">
    <name type="scientific">Liparis tanakae</name>
    <name type="common">Tanaka's snailfish</name>
    <dbReference type="NCBI Taxonomy" id="230148"/>
    <lineage>
        <taxon>Eukaryota</taxon>
        <taxon>Metazoa</taxon>
        <taxon>Chordata</taxon>
        <taxon>Craniata</taxon>
        <taxon>Vertebrata</taxon>
        <taxon>Euteleostomi</taxon>
        <taxon>Actinopterygii</taxon>
        <taxon>Neopterygii</taxon>
        <taxon>Teleostei</taxon>
        <taxon>Neoteleostei</taxon>
        <taxon>Acanthomorphata</taxon>
        <taxon>Eupercaria</taxon>
        <taxon>Perciformes</taxon>
        <taxon>Cottioidei</taxon>
        <taxon>Cottales</taxon>
        <taxon>Liparidae</taxon>
        <taxon>Liparis</taxon>
    </lineage>
</organism>
<reference evidence="1 2" key="1">
    <citation type="submission" date="2019-03" db="EMBL/GenBank/DDBJ databases">
        <title>First draft genome of Liparis tanakae, snailfish: a comprehensive survey of snailfish specific genes.</title>
        <authorList>
            <person name="Kim W."/>
            <person name="Song I."/>
            <person name="Jeong J.-H."/>
            <person name="Kim D."/>
            <person name="Kim S."/>
            <person name="Ryu S."/>
            <person name="Song J.Y."/>
            <person name="Lee S.K."/>
        </authorList>
    </citation>
    <scope>NUCLEOTIDE SEQUENCE [LARGE SCALE GENOMIC DNA]</scope>
    <source>
        <tissue evidence="1">Muscle</tissue>
    </source>
</reference>
<proteinExistence type="predicted"/>
<protein>
    <submittedName>
        <fullName evidence="1">Uncharacterized protein</fullName>
    </submittedName>
</protein>
<dbReference type="EMBL" id="SRLO01000371">
    <property type="protein sequence ID" value="TNN58786.1"/>
    <property type="molecule type" value="Genomic_DNA"/>
</dbReference>
<comment type="caution">
    <text evidence="1">The sequence shown here is derived from an EMBL/GenBank/DDBJ whole genome shotgun (WGS) entry which is preliminary data.</text>
</comment>
<keyword evidence="2" id="KW-1185">Reference proteome</keyword>
<dbReference type="AlphaFoldDB" id="A0A4Z2GZ34"/>
<evidence type="ECO:0000313" key="1">
    <source>
        <dbReference type="EMBL" id="TNN58786.1"/>
    </source>
</evidence>
<gene>
    <name evidence="1" type="ORF">EYF80_031031</name>
</gene>
<sequence length="218" mass="24233">MTTMLQTDTVCSRSTSNKEVFLPTQLASSKMAAALTFHFPLVLPPARRFWHRGPDIDQEADVGVATPEVALLLEGHGHGNVGHYAMLANIHSLTPFLPLSRLPVKAPLLLNLGYTGTVPSGLNKHTYYFRVTSLNRYTSWRNARDLPSLANVWEQSTGKELYLNRAAQRMRRSLESYRCRDQTGTTGGLPLLVPKPFTTICCLLTITKIIISLLLLSN</sequence>
<name>A0A4Z2GZ34_9TELE</name>